<evidence type="ECO:0000256" key="12">
    <source>
        <dbReference type="PROSITE-ProRule" id="PRU10141"/>
    </source>
</evidence>
<keyword evidence="10 14" id="KW-0472">Membrane</keyword>
<dbReference type="PANTHER" id="PTHR46204">
    <property type="entry name" value="CHITIN ELICITOR RECEPTOR KINASE 1-RELATED"/>
    <property type="match status" value="1"/>
</dbReference>
<dbReference type="GO" id="GO:0005524">
    <property type="term" value="F:ATP binding"/>
    <property type="evidence" value="ECO:0007669"/>
    <property type="project" value="UniProtKB-UniRule"/>
</dbReference>
<dbReference type="GO" id="GO:0005886">
    <property type="term" value="C:plasma membrane"/>
    <property type="evidence" value="ECO:0007669"/>
    <property type="project" value="UniProtKB-SubCell"/>
</dbReference>
<feature type="binding site" evidence="12">
    <location>
        <position position="353"/>
    </location>
    <ligand>
        <name>ATP</name>
        <dbReference type="ChEBI" id="CHEBI:30616"/>
    </ligand>
</feature>
<dbReference type="InterPro" id="IPR011009">
    <property type="entry name" value="Kinase-like_dom_sf"/>
</dbReference>
<dbReference type="Gene3D" id="3.10.350.10">
    <property type="entry name" value="LysM domain"/>
    <property type="match status" value="1"/>
</dbReference>
<evidence type="ECO:0000256" key="10">
    <source>
        <dbReference type="ARBA" id="ARBA00023136"/>
    </source>
</evidence>
<dbReference type="SUPFAM" id="SSF54106">
    <property type="entry name" value="LysM domain"/>
    <property type="match status" value="1"/>
</dbReference>
<keyword evidence="2" id="KW-1003">Cell membrane</keyword>
<comment type="caution">
    <text evidence="18">The sequence shown here is derived from an EMBL/GenBank/DDBJ whole genome shotgun (WGS) entry which is preliminary data.</text>
</comment>
<dbReference type="InterPro" id="IPR018392">
    <property type="entry name" value="LysM"/>
</dbReference>
<dbReference type="SUPFAM" id="SSF56112">
    <property type="entry name" value="Protein kinase-like (PK-like)"/>
    <property type="match status" value="1"/>
</dbReference>
<dbReference type="EMBL" id="SSTE01020484">
    <property type="protein sequence ID" value="KAA0034286.1"/>
    <property type="molecule type" value="Genomic_DNA"/>
</dbReference>
<sequence length="629" mass="69794">MASNAVVSSSIFLLIFICSSTIICHPAAAASESNQTMYPMTCSRIKKCDASFYHVNKELQGEIEIAAAYSVNPSQLLPLRHKGVEDYLITAPCSCETADGVSGTAYFHDTSFRVGIGDTLSSVSNRNYSGQVWIFGDPLLDAGDVTGVKLLCGCIEDESKIVVTYTVQLHDTLSQIASSLWADADEIHSMNSKLIQDPELIVPGWVLFVPMYKNAYQTTKGSTKKHVWTIVIAVLSTLTLLSLGSLAIIFIRRKLKKSQRNNELESSKHHSKSHSITGTSSFQYPLSRAKSEAHKTSYRKEVSGFESEKTLIYSIEEIQEATANFDESRKIGEGGYGTVYHGVLNEQEVAIKKMKSNKSKEFFAELKVLCRIHHINVVELLGYASGDDHLYLVYEYVSNGSLSEHLHDPLKRGYQPLSWPSRTQIALDTAKGIEYIHDHTKSRYVHRDIKTSNILLDENLEAKVADFGLVKLLSRTNDEELVATRLVGTPGYLPPESVKELQVTPKTDVFAFGVVLAELITGRKALVRENQEPKRTKSLITLIYSIFQGENSEAELEAVVDENLHGSYPIEDVYKMGEIAAWCLNENPVGRPEMREIVALLSQLMTSAVEWEASLGGNSQVFSGLFTGR</sequence>
<evidence type="ECO:0000313" key="18">
    <source>
        <dbReference type="EMBL" id="KAA0034286.1"/>
    </source>
</evidence>
<evidence type="ECO:0000256" key="3">
    <source>
        <dbReference type="ARBA" id="ARBA00022679"/>
    </source>
</evidence>
<keyword evidence="8 12" id="KW-0067">ATP-binding</keyword>
<dbReference type="Gene3D" id="3.30.200.20">
    <property type="entry name" value="Phosphorylase Kinase, domain 1"/>
    <property type="match status" value="1"/>
</dbReference>
<feature type="signal peptide" evidence="15">
    <location>
        <begin position="1"/>
        <end position="29"/>
    </location>
</feature>
<evidence type="ECO:0000256" key="4">
    <source>
        <dbReference type="ARBA" id="ARBA00022692"/>
    </source>
</evidence>
<evidence type="ECO:0000259" key="17">
    <source>
        <dbReference type="PROSITE" id="PS51782"/>
    </source>
</evidence>
<keyword evidence="11" id="KW-1015">Disulfide bond</keyword>
<dbReference type="SMART" id="SM00220">
    <property type="entry name" value="S_TKc"/>
    <property type="match status" value="1"/>
</dbReference>
<dbReference type="Proteomes" id="UP000321393">
    <property type="component" value="Unassembled WGS sequence"/>
</dbReference>
<feature type="domain" description="LysM" evidence="17">
    <location>
        <begin position="163"/>
        <end position="209"/>
    </location>
</feature>
<dbReference type="CDD" id="cd00118">
    <property type="entry name" value="LysM"/>
    <property type="match status" value="1"/>
</dbReference>
<evidence type="ECO:0000259" key="16">
    <source>
        <dbReference type="PROSITE" id="PS50011"/>
    </source>
</evidence>
<dbReference type="PANTHER" id="PTHR46204:SF8">
    <property type="entry name" value="PROTEIN KINASE DOMAIN-CONTAINING PROTEIN"/>
    <property type="match status" value="1"/>
</dbReference>
<dbReference type="PROSITE" id="PS00107">
    <property type="entry name" value="PROTEIN_KINASE_ATP"/>
    <property type="match status" value="1"/>
</dbReference>
<dbReference type="InterPro" id="IPR008271">
    <property type="entry name" value="Ser/Thr_kinase_AS"/>
</dbReference>
<dbReference type="OrthoDB" id="4062651at2759"/>
<dbReference type="AlphaFoldDB" id="A0A5A7SWN6"/>
<evidence type="ECO:0000256" key="8">
    <source>
        <dbReference type="ARBA" id="ARBA00022840"/>
    </source>
</evidence>
<dbReference type="GO" id="GO:0045087">
    <property type="term" value="P:innate immune response"/>
    <property type="evidence" value="ECO:0007669"/>
    <property type="project" value="InterPro"/>
</dbReference>
<comment type="subcellular location">
    <subcellularLocation>
        <location evidence="1">Cell membrane</location>
        <topology evidence="1">Single-pass membrane protein</topology>
    </subcellularLocation>
</comment>
<reference evidence="18 19" key="1">
    <citation type="submission" date="2019-08" db="EMBL/GenBank/DDBJ databases">
        <title>Draft genome sequences of two oriental melons (Cucumis melo L. var makuwa).</title>
        <authorList>
            <person name="Kwon S.-Y."/>
        </authorList>
    </citation>
    <scope>NUCLEOTIDE SEQUENCE [LARGE SCALE GENOMIC DNA]</scope>
    <source>
        <strain evidence="19">cv. SW 3</strain>
        <tissue evidence="18">Leaf</tissue>
    </source>
</reference>
<evidence type="ECO:0000256" key="11">
    <source>
        <dbReference type="ARBA" id="ARBA00023157"/>
    </source>
</evidence>
<dbReference type="Gene3D" id="1.10.510.10">
    <property type="entry name" value="Transferase(Phosphotransferase) domain 1"/>
    <property type="match status" value="1"/>
</dbReference>
<evidence type="ECO:0000256" key="2">
    <source>
        <dbReference type="ARBA" id="ARBA00022475"/>
    </source>
</evidence>
<keyword evidence="4 14" id="KW-0812">Transmembrane</keyword>
<organism evidence="18 19">
    <name type="scientific">Cucumis melo var. makuwa</name>
    <name type="common">Oriental melon</name>
    <dbReference type="NCBI Taxonomy" id="1194695"/>
    <lineage>
        <taxon>Eukaryota</taxon>
        <taxon>Viridiplantae</taxon>
        <taxon>Streptophyta</taxon>
        <taxon>Embryophyta</taxon>
        <taxon>Tracheophyta</taxon>
        <taxon>Spermatophyta</taxon>
        <taxon>Magnoliopsida</taxon>
        <taxon>eudicotyledons</taxon>
        <taxon>Gunneridae</taxon>
        <taxon>Pentapetalae</taxon>
        <taxon>rosids</taxon>
        <taxon>fabids</taxon>
        <taxon>Cucurbitales</taxon>
        <taxon>Cucurbitaceae</taxon>
        <taxon>Benincaseae</taxon>
        <taxon>Cucumis</taxon>
    </lineage>
</organism>
<gene>
    <name evidence="18" type="ORF">E6C27_scaffold65G002850</name>
</gene>
<feature type="transmembrane region" description="Helical" evidence="14">
    <location>
        <begin position="227"/>
        <end position="251"/>
    </location>
</feature>
<dbReference type="InterPro" id="IPR044812">
    <property type="entry name" value="CERK1/LYK3-like"/>
</dbReference>
<dbReference type="FunFam" id="3.30.200.20:FF:000526">
    <property type="entry name" value="Kinase family protein"/>
    <property type="match status" value="1"/>
</dbReference>
<keyword evidence="9 14" id="KW-1133">Transmembrane helix</keyword>
<dbReference type="Pfam" id="PF00069">
    <property type="entry name" value="Pkinase"/>
    <property type="match status" value="1"/>
</dbReference>
<feature type="region of interest" description="Disordered" evidence="13">
    <location>
        <begin position="261"/>
        <end position="280"/>
    </location>
</feature>
<name>A0A5A7SWN6_CUCMM</name>
<evidence type="ECO:0000256" key="7">
    <source>
        <dbReference type="ARBA" id="ARBA00022777"/>
    </source>
</evidence>
<feature type="chain" id="PRO_5022740507" evidence="15">
    <location>
        <begin position="30"/>
        <end position="629"/>
    </location>
</feature>
<evidence type="ECO:0000313" key="19">
    <source>
        <dbReference type="Proteomes" id="UP000321393"/>
    </source>
</evidence>
<evidence type="ECO:0000256" key="13">
    <source>
        <dbReference type="SAM" id="MobiDB-lite"/>
    </source>
</evidence>
<dbReference type="GO" id="GO:0019199">
    <property type="term" value="F:transmembrane receptor protein kinase activity"/>
    <property type="evidence" value="ECO:0007669"/>
    <property type="project" value="InterPro"/>
</dbReference>
<evidence type="ECO:0000256" key="9">
    <source>
        <dbReference type="ARBA" id="ARBA00022989"/>
    </source>
</evidence>
<accession>A0A5A7SWN6</accession>
<keyword evidence="18" id="KW-0675">Receptor</keyword>
<protein>
    <submittedName>
        <fullName evidence="18">LysM domain receptor-like kinase 3</fullName>
    </submittedName>
</protein>
<dbReference type="PROSITE" id="PS00108">
    <property type="entry name" value="PROTEIN_KINASE_ST"/>
    <property type="match status" value="1"/>
</dbReference>
<evidence type="ECO:0000256" key="5">
    <source>
        <dbReference type="ARBA" id="ARBA00022729"/>
    </source>
</evidence>
<evidence type="ECO:0000256" key="14">
    <source>
        <dbReference type="SAM" id="Phobius"/>
    </source>
</evidence>
<dbReference type="Pfam" id="PF01476">
    <property type="entry name" value="LysM"/>
    <property type="match status" value="1"/>
</dbReference>
<dbReference type="PROSITE" id="PS51782">
    <property type="entry name" value="LYSM"/>
    <property type="match status" value="1"/>
</dbReference>
<dbReference type="InterPro" id="IPR017441">
    <property type="entry name" value="Protein_kinase_ATP_BS"/>
</dbReference>
<evidence type="ECO:0000256" key="1">
    <source>
        <dbReference type="ARBA" id="ARBA00004162"/>
    </source>
</evidence>
<proteinExistence type="predicted"/>
<dbReference type="PROSITE" id="PS50011">
    <property type="entry name" value="PROTEIN_KINASE_DOM"/>
    <property type="match status" value="1"/>
</dbReference>
<keyword evidence="5 15" id="KW-0732">Signal</keyword>
<dbReference type="InterPro" id="IPR000719">
    <property type="entry name" value="Prot_kinase_dom"/>
</dbReference>
<feature type="domain" description="Protein kinase" evidence="16">
    <location>
        <begin position="325"/>
        <end position="605"/>
    </location>
</feature>
<dbReference type="FunFam" id="1.10.510.10:FF:000468">
    <property type="entry name" value="PTI1-like tyrosine-protein kinase 3"/>
    <property type="match status" value="1"/>
</dbReference>
<keyword evidence="6 12" id="KW-0547">Nucleotide-binding</keyword>
<dbReference type="SMART" id="SM00257">
    <property type="entry name" value="LysM"/>
    <property type="match status" value="1"/>
</dbReference>
<dbReference type="InterPro" id="IPR036779">
    <property type="entry name" value="LysM_dom_sf"/>
</dbReference>
<keyword evidence="7 18" id="KW-0418">Kinase</keyword>
<evidence type="ECO:0000256" key="6">
    <source>
        <dbReference type="ARBA" id="ARBA00022741"/>
    </source>
</evidence>
<keyword evidence="3" id="KW-0808">Transferase</keyword>
<evidence type="ECO:0000256" key="15">
    <source>
        <dbReference type="SAM" id="SignalP"/>
    </source>
</evidence>